<sequence length="147" mass="17314">MTLNLTKQKYHITVRNKQHLVQLLQKFKNILLIKIFEPTTSQKPSKIRGSLKRTNWPDYDKGTVHAAQSHLKHQATYWTTTPMSLPSWTKCPWQVECKDYWLKSRKVIGGKENHPRSSNANCNLLTLQGRCHFQMLEPCNHKYQEQI</sequence>
<evidence type="ECO:0000313" key="1">
    <source>
        <dbReference type="EMBL" id="TNV77994.1"/>
    </source>
</evidence>
<proteinExistence type="predicted"/>
<comment type="caution">
    <text evidence="1">The sequence shown here is derived from an EMBL/GenBank/DDBJ whole genome shotgun (WGS) entry which is preliminary data.</text>
</comment>
<dbReference type="Proteomes" id="UP000785679">
    <property type="component" value="Unassembled WGS sequence"/>
</dbReference>
<organism evidence="1 2">
    <name type="scientific">Halteria grandinella</name>
    <dbReference type="NCBI Taxonomy" id="5974"/>
    <lineage>
        <taxon>Eukaryota</taxon>
        <taxon>Sar</taxon>
        <taxon>Alveolata</taxon>
        <taxon>Ciliophora</taxon>
        <taxon>Intramacronucleata</taxon>
        <taxon>Spirotrichea</taxon>
        <taxon>Stichotrichia</taxon>
        <taxon>Sporadotrichida</taxon>
        <taxon>Halteriidae</taxon>
        <taxon>Halteria</taxon>
    </lineage>
</organism>
<protein>
    <submittedName>
        <fullName evidence="1">Uncharacterized protein</fullName>
    </submittedName>
</protein>
<dbReference type="EMBL" id="RRYP01011045">
    <property type="protein sequence ID" value="TNV77994.1"/>
    <property type="molecule type" value="Genomic_DNA"/>
</dbReference>
<keyword evidence="2" id="KW-1185">Reference proteome</keyword>
<reference evidence="1" key="1">
    <citation type="submission" date="2019-06" db="EMBL/GenBank/DDBJ databases">
        <authorList>
            <person name="Zheng W."/>
        </authorList>
    </citation>
    <scope>NUCLEOTIDE SEQUENCE</scope>
    <source>
        <strain evidence="1">QDHG01</strain>
    </source>
</reference>
<gene>
    <name evidence="1" type="ORF">FGO68_gene15371</name>
</gene>
<accession>A0A8J8NPH6</accession>
<dbReference type="AlphaFoldDB" id="A0A8J8NPH6"/>
<name>A0A8J8NPH6_HALGN</name>
<evidence type="ECO:0000313" key="2">
    <source>
        <dbReference type="Proteomes" id="UP000785679"/>
    </source>
</evidence>